<evidence type="ECO:0000313" key="3">
    <source>
        <dbReference type="EMBL" id="GAA0457547.1"/>
    </source>
</evidence>
<feature type="transmembrane region" description="Helical" evidence="1">
    <location>
        <begin position="37"/>
        <end position="59"/>
    </location>
</feature>
<dbReference type="Pfam" id="PF06259">
    <property type="entry name" value="Abhydrolase_8"/>
    <property type="match status" value="1"/>
</dbReference>
<keyword evidence="3" id="KW-0378">Hydrolase</keyword>
<dbReference type="GO" id="GO:0016787">
    <property type="term" value="F:hydrolase activity"/>
    <property type="evidence" value="ECO:0007669"/>
    <property type="project" value="UniProtKB-KW"/>
</dbReference>
<organism evidence="3 4">
    <name type="scientific">Streptomyces olivaceiscleroticus</name>
    <dbReference type="NCBI Taxonomy" id="68245"/>
    <lineage>
        <taxon>Bacteria</taxon>
        <taxon>Bacillati</taxon>
        <taxon>Actinomycetota</taxon>
        <taxon>Actinomycetes</taxon>
        <taxon>Kitasatosporales</taxon>
        <taxon>Streptomycetaceae</taxon>
        <taxon>Streptomyces</taxon>
    </lineage>
</organism>
<comment type="caution">
    <text evidence="3">The sequence shown here is derived from an EMBL/GenBank/DDBJ whole genome shotgun (WGS) entry which is preliminary data.</text>
</comment>
<dbReference type="SUPFAM" id="SSF53474">
    <property type="entry name" value="alpha/beta-Hydrolases"/>
    <property type="match status" value="1"/>
</dbReference>
<keyword evidence="1" id="KW-0472">Membrane</keyword>
<dbReference type="InterPro" id="IPR029058">
    <property type="entry name" value="AB_hydrolase_fold"/>
</dbReference>
<keyword evidence="1" id="KW-0812">Transmembrane</keyword>
<dbReference type="Proteomes" id="UP001500909">
    <property type="component" value="Unassembled WGS sequence"/>
</dbReference>
<dbReference type="EMBL" id="BAAABY010000014">
    <property type="protein sequence ID" value="GAA0457547.1"/>
    <property type="molecule type" value="Genomic_DNA"/>
</dbReference>
<accession>A0ABP3JNT7</accession>
<sequence>MSCLTQSTSAARRLLGCSAVTSFSELGAPPGFLQSSAWRAALALVVVFVMLAVTGWTGIRGTKGDTDPLGSSRAAWAGATFHGHRLPDPAVGPHRIAAFFAKLRKADRLRLADRYPLAVGNMAGAPATLRYHANHRALDRARAVAERRSHDARLTPEGRQDAGRLMHRLESLMRPGRQILSFDPAAGGRAAEVFGDLTHARRVSVVVPGVDTNLVNFERTRRADTAPVGMASSLYGAERAARPDARTAVIAWADYTAPAGIGVDAAAGQLAQAGAQRLTSMVGALPAGADVSLFCHSYGSVVCGVAARELPSRVGDIVVAGSPGMRARDAAALHTDARVWAMRDADDWIQDVPYLELGGLGHGADPVDPAFGSRVLSAAGAEGHAGYFAHGTRSLANFALVGVGAVAGVSCASDDGDCAADLA</sequence>
<gene>
    <name evidence="3" type="ORF">GCM10010361_21960</name>
</gene>
<evidence type="ECO:0000313" key="4">
    <source>
        <dbReference type="Proteomes" id="UP001500909"/>
    </source>
</evidence>
<evidence type="ECO:0000256" key="1">
    <source>
        <dbReference type="SAM" id="Phobius"/>
    </source>
</evidence>
<reference evidence="4" key="1">
    <citation type="journal article" date="2019" name="Int. J. Syst. Evol. Microbiol.">
        <title>The Global Catalogue of Microorganisms (GCM) 10K type strain sequencing project: providing services to taxonomists for standard genome sequencing and annotation.</title>
        <authorList>
            <consortium name="The Broad Institute Genomics Platform"/>
            <consortium name="The Broad Institute Genome Sequencing Center for Infectious Disease"/>
            <person name="Wu L."/>
            <person name="Ma J."/>
        </authorList>
    </citation>
    <scope>NUCLEOTIDE SEQUENCE [LARGE SCALE GENOMIC DNA]</scope>
    <source>
        <strain evidence="4">JCM 4805</strain>
    </source>
</reference>
<evidence type="ECO:0000259" key="2">
    <source>
        <dbReference type="Pfam" id="PF06259"/>
    </source>
</evidence>
<name>A0ABP3JNT7_9ACTN</name>
<protein>
    <submittedName>
        <fullName evidence="3">Alpha/beta hydrolase family protein</fullName>
    </submittedName>
</protein>
<dbReference type="InterPro" id="IPR010427">
    <property type="entry name" value="DUF1023"/>
</dbReference>
<proteinExistence type="predicted"/>
<keyword evidence="1" id="KW-1133">Transmembrane helix</keyword>
<feature type="domain" description="DUF1023" evidence="2">
    <location>
        <begin position="183"/>
        <end position="356"/>
    </location>
</feature>
<keyword evidence="4" id="KW-1185">Reference proteome</keyword>